<sequence length="68" mass="7729">MTPSIKPRRKAPVPARPTTNVVPFPAAAIRRFRRDEAEGPRGAILLFTGVRYERLADDEAAQRLRKWS</sequence>
<keyword evidence="3" id="KW-1185">Reference proteome</keyword>
<reference evidence="2" key="1">
    <citation type="journal article" date="2021" name="Front. Microbiol.">
        <title>Comprehensive Comparative Genomics and Phenotyping of Methylobacterium Species.</title>
        <authorList>
            <person name="Alessa O."/>
            <person name="Ogura Y."/>
            <person name="Fujitani Y."/>
            <person name="Takami H."/>
            <person name="Hayashi T."/>
            <person name="Sahin N."/>
            <person name="Tani A."/>
        </authorList>
    </citation>
    <scope>NUCLEOTIDE SEQUENCE</scope>
    <source>
        <strain evidence="2">NBRC 15689</strain>
    </source>
</reference>
<proteinExistence type="predicted"/>
<reference evidence="2" key="2">
    <citation type="submission" date="2021-08" db="EMBL/GenBank/DDBJ databases">
        <authorList>
            <person name="Tani A."/>
            <person name="Ola A."/>
            <person name="Ogura Y."/>
            <person name="Katsura K."/>
            <person name="Hayashi T."/>
        </authorList>
    </citation>
    <scope>NUCLEOTIDE SEQUENCE</scope>
    <source>
        <strain evidence="2">NBRC 15689</strain>
    </source>
</reference>
<organism evidence="2 3">
    <name type="scientific">Methylobacterium organophilum</name>
    <dbReference type="NCBI Taxonomy" id="410"/>
    <lineage>
        <taxon>Bacteria</taxon>
        <taxon>Pseudomonadati</taxon>
        <taxon>Pseudomonadota</taxon>
        <taxon>Alphaproteobacteria</taxon>
        <taxon>Hyphomicrobiales</taxon>
        <taxon>Methylobacteriaceae</taxon>
        <taxon>Methylobacterium</taxon>
    </lineage>
</organism>
<accession>A0ABQ4TG50</accession>
<name>A0ABQ4TG50_METOR</name>
<feature type="compositionally biased region" description="Basic residues" evidence="1">
    <location>
        <begin position="1"/>
        <end position="11"/>
    </location>
</feature>
<protein>
    <submittedName>
        <fullName evidence="2">Uncharacterized protein</fullName>
    </submittedName>
</protein>
<evidence type="ECO:0000313" key="2">
    <source>
        <dbReference type="EMBL" id="GJE29342.1"/>
    </source>
</evidence>
<dbReference type="RefSeq" id="WP_238313730.1">
    <property type="nucleotide sequence ID" value="NZ_BPQV01000015.1"/>
</dbReference>
<feature type="region of interest" description="Disordered" evidence="1">
    <location>
        <begin position="1"/>
        <end position="20"/>
    </location>
</feature>
<gene>
    <name evidence="2" type="ORF">LKMONMHP_4222</name>
</gene>
<evidence type="ECO:0000313" key="3">
    <source>
        <dbReference type="Proteomes" id="UP001055156"/>
    </source>
</evidence>
<dbReference type="EMBL" id="BPQV01000015">
    <property type="protein sequence ID" value="GJE29342.1"/>
    <property type="molecule type" value="Genomic_DNA"/>
</dbReference>
<dbReference type="Proteomes" id="UP001055156">
    <property type="component" value="Unassembled WGS sequence"/>
</dbReference>
<evidence type="ECO:0000256" key="1">
    <source>
        <dbReference type="SAM" id="MobiDB-lite"/>
    </source>
</evidence>
<comment type="caution">
    <text evidence="2">The sequence shown here is derived from an EMBL/GenBank/DDBJ whole genome shotgun (WGS) entry which is preliminary data.</text>
</comment>